<dbReference type="PANTHER" id="PTHR47505">
    <property type="entry name" value="DNA UTILIZATION PROTEIN YHGH"/>
    <property type="match status" value="1"/>
</dbReference>
<protein>
    <submittedName>
        <fullName evidence="2">ComF family protein</fullName>
    </submittedName>
</protein>
<gene>
    <name evidence="2" type="ORF">SAMN04488008_102413</name>
</gene>
<evidence type="ECO:0000256" key="1">
    <source>
        <dbReference type="ARBA" id="ARBA00008007"/>
    </source>
</evidence>
<evidence type="ECO:0000313" key="3">
    <source>
        <dbReference type="Proteomes" id="UP000198990"/>
    </source>
</evidence>
<sequence>MIQNRISNILKDVTNILLPISCFGCNARLYRGEVFLCTSCRHQLPLTEYNFNEENAVDRIFYGRINIKKANSFLFFTEIGIVKNLIHFLKYKNQESIGQFLGDWYGQILKEQGHLTKIDFVIPVPLHRKKLRQRGYNQVALFAKQIALHINANYTDDILIKTANTKTQTKKNRLSRWHDNRSLYEIKNKQILKNKNILLLDDVITTGATMEICANTFKDIEGITIYISSMAVVPKA</sequence>
<evidence type="ECO:0000313" key="2">
    <source>
        <dbReference type="EMBL" id="SEK90770.1"/>
    </source>
</evidence>
<comment type="similarity">
    <text evidence="1">Belongs to the ComF/GntX family.</text>
</comment>
<dbReference type="AlphaFoldDB" id="A0A1H7KW88"/>
<dbReference type="RefSeq" id="WP_245737145.1">
    <property type="nucleotide sequence ID" value="NZ_FNZN01000002.1"/>
</dbReference>
<dbReference type="PANTHER" id="PTHR47505:SF1">
    <property type="entry name" value="DNA UTILIZATION PROTEIN YHGH"/>
    <property type="match status" value="1"/>
</dbReference>
<accession>A0A1H7KW88</accession>
<dbReference type="InterPro" id="IPR051910">
    <property type="entry name" value="ComF/GntX_DNA_util-trans"/>
</dbReference>
<name>A0A1H7KW88_9FLAO</name>
<organism evidence="2 3">
    <name type="scientific">Maribacter orientalis</name>
    <dbReference type="NCBI Taxonomy" id="228957"/>
    <lineage>
        <taxon>Bacteria</taxon>
        <taxon>Pseudomonadati</taxon>
        <taxon>Bacteroidota</taxon>
        <taxon>Flavobacteriia</taxon>
        <taxon>Flavobacteriales</taxon>
        <taxon>Flavobacteriaceae</taxon>
        <taxon>Maribacter</taxon>
    </lineage>
</organism>
<dbReference type="EMBL" id="FNZN01000002">
    <property type="protein sequence ID" value="SEK90770.1"/>
    <property type="molecule type" value="Genomic_DNA"/>
</dbReference>
<dbReference type="SUPFAM" id="SSF53271">
    <property type="entry name" value="PRTase-like"/>
    <property type="match status" value="1"/>
</dbReference>
<proteinExistence type="inferred from homology"/>
<keyword evidence="3" id="KW-1185">Reference proteome</keyword>
<dbReference type="InterPro" id="IPR029057">
    <property type="entry name" value="PRTase-like"/>
</dbReference>
<dbReference type="Gene3D" id="3.40.50.2020">
    <property type="match status" value="1"/>
</dbReference>
<dbReference type="STRING" id="228957.SAMN04488008_102413"/>
<dbReference type="CDD" id="cd06223">
    <property type="entry name" value="PRTases_typeI"/>
    <property type="match status" value="1"/>
</dbReference>
<dbReference type="InterPro" id="IPR000836">
    <property type="entry name" value="PRTase_dom"/>
</dbReference>
<reference evidence="3" key="1">
    <citation type="submission" date="2016-10" db="EMBL/GenBank/DDBJ databases">
        <authorList>
            <person name="Varghese N."/>
            <person name="Submissions S."/>
        </authorList>
    </citation>
    <scope>NUCLEOTIDE SEQUENCE [LARGE SCALE GENOMIC DNA]</scope>
    <source>
        <strain evidence="3">DSM 16471</strain>
    </source>
</reference>
<dbReference type="Proteomes" id="UP000198990">
    <property type="component" value="Unassembled WGS sequence"/>
</dbReference>